<evidence type="ECO:0000313" key="2">
    <source>
        <dbReference type="Proteomes" id="UP000007887"/>
    </source>
</evidence>
<gene>
    <name evidence="1" type="ordered locus">SELR_pSRC400120</name>
</gene>
<dbReference type="HOGENOM" id="CLU_2425249_0_0_9"/>
<accession>I0GV76</accession>
<sequence length="91" mass="10708">MIDTFMVQQEKEKAMHRVWTLEESMRVLWNKMQVTQAAVGVQIKEDFFNPSPALLSDMKQQIEQLQAQAFMIENEKNTLRVLKNTLSYMEA</sequence>
<name>I0GV76_SELRL</name>
<evidence type="ECO:0000313" key="1">
    <source>
        <dbReference type="EMBL" id="BAL84663.1"/>
    </source>
</evidence>
<reference evidence="1 2" key="1">
    <citation type="submission" date="2011-10" db="EMBL/GenBank/DDBJ databases">
        <title>Whole genome sequence of Selenomonas ruminantium subsp. lactilytica TAM6421.</title>
        <authorList>
            <person name="Oguchi A."/>
            <person name="Ankai A."/>
            <person name="Kaneko J."/>
            <person name="Yamada-Narita S."/>
            <person name="Fukui S."/>
            <person name="Takahashi M."/>
            <person name="Onodera T."/>
            <person name="Kojima S."/>
            <person name="Fushimi T."/>
            <person name="Abe N."/>
            <person name="Kamio Y."/>
            <person name="Yamazaki S."/>
            <person name="Fujita N."/>
        </authorList>
    </citation>
    <scope>NUCLEOTIDE SEQUENCE [LARGE SCALE GENOMIC DNA]</scope>
    <source>
        <strain evidence="2">NBRC 103574 / TAM6421</strain>
        <plasmid evidence="1 2">pSRC4</plasmid>
    </source>
</reference>
<dbReference type="PATRIC" id="fig|927704.6.peg.3425"/>
<dbReference type="EMBL" id="AP012294">
    <property type="protein sequence ID" value="BAL84663.1"/>
    <property type="molecule type" value="Genomic_DNA"/>
</dbReference>
<organism evidence="1 2">
    <name type="scientific">Selenomonas ruminantium subsp. lactilytica (strain NBRC 103574 / TAM6421)</name>
    <dbReference type="NCBI Taxonomy" id="927704"/>
    <lineage>
        <taxon>Bacteria</taxon>
        <taxon>Bacillati</taxon>
        <taxon>Bacillota</taxon>
        <taxon>Negativicutes</taxon>
        <taxon>Selenomonadales</taxon>
        <taxon>Selenomonadaceae</taxon>
        <taxon>Selenomonas</taxon>
    </lineage>
</organism>
<protein>
    <submittedName>
        <fullName evidence="1">Uncharacterized protein</fullName>
    </submittedName>
</protein>
<dbReference type="KEGG" id="sri:SELR_pSRC400120"/>
<dbReference type="RefSeq" id="WP_014425963.1">
    <property type="nucleotide sequence ID" value="NC_017069.1"/>
</dbReference>
<keyword evidence="1" id="KW-0614">Plasmid</keyword>
<proteinExistence type="predicted"/>
<dbReference type="Proteomes" id="UP000007887">
    <property type="component" value="Plasmid pSRC4"/>
</dbReference>
<dbReference type="AlphaFoldDB" id="I0GV76"/>
<geneLocation type="plasmid" evidence="1 2">
    <name>pSRC4</name>
</geneLocation>